<keyword evidence="3" id="KW-1185">Reference proteome</keyword>
<dbReference type="OrthoDB" id="1350766at2759"/>
<feature type="compositionally biased region" description="Basic and acidic residues" evidence="1">
    <location>
        <begin position="677"/>
        <end position="694"/>
    </location>
</feature>
<feature type="compositionally biased region" description="Polar residues" evidence="1">
    <location>
        <begin position="695"/>
        <end position="706"/>
    </location>
</feature>
<proteinExistence type="predicted"/>
<accession>A0A2U1M9V8</accession>
<evidence type="ECO:0000313" key="2">
    <source>
        <dbReference type="EMBL" id="PWA58023.1"/>
    </source>
</evidence>
<dbReference type="EMBL" id="PKPP01006012">
    <property type="protein sequence ID" value="PWA58023.1"/>
    <property type="molecule type" value="Genomic_DNA"/>
</dbReference>
<organism evidence="2 3">
    <name type="scientific">Artemisia annua</name>
    <name type="common">Sweet wormwood</name>
    <dbReference type="NCBI Taxonomy" id="35608"/>
    <lineage>
        <taxon>Eukaryota</taxon>
        <taxon>Viridiplantae</taxon>
        <taxon>Streptophyta</taxon>
        <taxon>Embryophyta</taxon>
        <taxon>Tracheophyta</taxon>
        <taxon>Spermatophyta</taxon>
        <taxon>Magnoliopsida</taxon>
        <taxon>eudicotyledons</taxon>
        <taxon>Gunneridae</taxon>
        <taxon>Pentapetalae</taxon>
        <taxon>asterids</taxon>
        <taxon>campanulids</taxon>
        <taxon>Asterales</taxon>
        <taxon>Asteraceae</taxon>
        <taxon>Asteroideae</taxon>
        <taxon>Anthemideae</taxon>
        <taxon>Artemisiinae</taxon>
        <taxon>Artemisia</taxon>
    </lineage>
</organism>
<evidence type="ECO:0000313" key="3">
    <source>
        <dbReference type="Proteomes" id="UP000245207"/>
    </source>
</evidence>
<feature type="region of interest" description="Disordered" evidence="1">
    <location>
        <begin position="805"/>
        <end position="846"/>
    </location>
</feature>
<dbReference type="AlphaFoldDB" id="A0A2U1M9V8"/>
<dbReference type="STRING" id="35608.A0A2U1M9V8"/>
<dbReference type="PANTHER" id="PTHR34536:SF6">
    <property type="entry name" value="DENTIN SIALOPHOSPHOPROTEIN-LIKE PROTEIN"/>
    <property type="match status" value="1"/>
</dbReference>
<feature type="compositionally biased region" description="Basic residues" evidence="1">
    <location>
        <begin position="707"/>
        <end position="717"/>
    </location>
</feature>
<dbReference type="PANTHER" id="PTHR34536">
    <property type="entry name" value="DENTIN SIALOPHOSPHOPROTEIN-LIKE PROTEIN"/>
    <property type="match status" value="1"/>
</dbReference>
<feature type="compositionally biased region" description="Basic and acidic residues" evidence="1">
    <location>
        <begin position="814"/>
        <end position="843"/>
    </location>
</feature>
<gene>
    <name evidence="2" type="ORF">CTI12_AA406580</name>
</gene>
<sequence>MDVVDLLKFINSDLTWSTVKKGHRTRRPRRPGASNNVQETVVSDYEKSGVAILGQHFAEAVDVPIKKRILLLESPSLSGEQARSPQSHLASPHRECSEMLVKHALGEDVKLNEEKLPNLNDFSGIELLADAACHGSVYDNSCQVESMEVEVLTTPIVVSDMDGIKDDTTPMDSEDLPVQDSTVPVTQCICDNGNVTGDKSPVPQKAVRFYWDLNAIPEEELEEEPCCDNLVDPQPVKSCIEVTNSDCLQNAKTNLETRNSQVTEDEKGSTDHDATFSIMPVSKPEALGTQGNDDVCSNEVVGTITCKTSNAESCDISKSDVVDSFIHPAKYENVSTSTDSVSLERTTVTVEPLIKSDDGQAVSEVLQGGCLSLKGYDDKPTSEDRLSDFCGSNASEDEHAEGNTIDKVKAGYDSPVEDGELREPDRFPWQNEELEEKECVDYESDNMYEDNFDSMESSENEISLDQQQTIGAVGAETVNSIEHHDRVDVSDRMNSLQEHSQSDILEDKDGNSGKYISERRILHNEFGGGRIVNLDRSTSTSFDVRKTGTYIRRSRSDNIGDTYSRDERDFGPEKFMGRDRPSYQRRTPNDASGQWGGSFSRNSHGYPRPKNSIGGPVVRSGGSDTLDKNQPISYNPRVNYRTFNTADRNESYGSLHRGPPPARVIIRDGYSGGLRRVPREEYKAPEPCHSERKISSSSNFNQSTHLSRSRKRSRSRSRSGSPIAWHFQKKGNLDTKELSPDYRPDTRLPLRKPGEIESRLAPPTRCHVSPQRISRSFDDRNVINGPYRDRRSSPVRNFHRDQRFEAGGYPGKLKSNDHFRPTPRPERFPPNREKFEANSDDKYGMMNRGRPFRNDTNNYFKDHNKVNGFRYTRNEDKSFRDPVRRDIPKNTSEENGCRYTTNKMFGTVKGDFHKDN</sequence>
<feature type="compositionally biased region" description="Basic and acidic residues" evidence="1">
    <location>
        <begin position="555"/>
        <end position="582"/>
    </location>
</feature>
<feature type="compositionally biased region" description="Basic and acidic residues" evidence="1">
    <location>
        <begin position="879"/>
        <end position="896"/>
    </location>
</feature>
<feature type="region of interest" description="Disordered" evidence="1">
    <location>
        <begin position="555"/>
        <end position="769"/>
    </location>
</feature>
<protein>
    <submittedName>
        <fullName evidence="2">Uncharacterized protein</fullName>
    </submittedName>
</protein>
<feature type="region of interest" description="Disordered" evidence="1">
    <location>
        <begin position="879"/>
        <end position="898"/>
    </location>
</feature>
<comment type="caution">
    <text evidence="2">The sequence shown here is derived from an EMBL/GenBank/DDBJ whole genome shotgun (WGS) entry which is preliminary data.</text>
</comment>
<feature type="compositionally biased region" description="Polar residues" evidence="1">
    <location>
        <begin position="584"/>
        <end position="603"/>
    </location>
</feature>
<name>A0A2U1M9V8_ARTAN</name>
<feature type="compositionally biased region" description="Basic and acidic residues" evidence="1">
    <location>
        <begin position="731"/>
        <end position="758"/>
    </location>
</feature>
<evidence type="ECO:0000256" key="1">
    <source>
        <dbReference type="SAM" id="MobiDB-lite"/>
    </source>
</evidence>
<dbReference type="Proteomes" id="UP000245207">
    <property type="component" value="Unassembled WGS sequence"/>
</dbReference>
<reference evidence="2 3" key="1">
    <citation type="journal article" date="2018" name="Mol. Plant">
        <title>The genome of Artemisia annua provides insight into the evolution of Asteraceae family and artemisinin biosynthesis.</title>
        <authorList>
            <person name="Shen Q."/>
            <person name="Zhang L."/>
            <person name="Liao Z."/>
            <person name="Wang S."/>
            <person name="Yan T."/>
            <person name="Shi P."/>
            <person name="Liu M."/>
            <person name="Fu X."/>
            <person name="Pan Q."/>
            <person name="Wang Y."/>
            <person name="Lv Z."/>
            <person name="Lu X."/>
            <person name="Zhang F."/>
            <person name="Jiang W."/>
            <person name="Ma Y."/>
            <person name="Chen M."/>
            <person name="Hao X."/>
            <person name="Li L."/>
            <person name="Tang Y."/>
            <person name="Lv G."/>
            <person name="Zhou Y."/>
            <person name="Sun X."/>
            <person name="Brodelius P.E."/>
            <person name="Rose J.K.C."/>
            <person name="Tang K."/>
        </authorList>
    </citation>
    <scope>NUCLEOTIDE SEQUENCE [LARGE SCALE GENOMIC DNA]</scope>
    <source>
        <strain evidence="3">cv. Huhao1</strain>
        <tissue evidence="2">Leaf</tissue>
    </source>
</reference>